<dbReference type="OrthoDB" id="9803968at2"/>
<dbReference type="NCBIfam" id="NF005702">
    <property type="entry name" value="PRK07514.1"/>
    <property type="match status" value="1"/>
</dbReference>
<reference evidence="5" key="1">
    <citation type="submission" date="2016-11" db="EMBL/GenBank/DDBJ databases">
        <title>Complete Genome Sequence of alachlor-degrading Sphingomonas sp. strain JJ-A5.</title>
        <authorList>
            <person name="Lee H."/>
            <person name="Ka J.-O."/>
        </authorList>
    </citation>
    <scope>NUCLEOTIDE SEQUENCE [LARGE SCALE GENOMIC DNA]</scope>
    <source>
        <strain evidence="5">JJ-A5</strain>
    </source>
</reference>
<comment type="similarity">
    <text evidence="1">Belongs to the ATP-dependent AMP-binding enzyme family.</text>
</comment>
<dbReference type="Proteomes" id="UP000182063">
    <property type="component" value="Chromosome"/>
</dbReference>
<name>A0A1L3ZYT1_9SPHN</name>
<dbReference type="KEGG" id="sphj:BSL82_17110"/>
<feature type="domain" description="AMP-binding enzyme C-terminal" evidence="3">
    <location>
        <begin position="401"/>
        <end position="476"/>
    </location>
</feature>
<dbReference type="SUPFAM" id="SSF56801">
    <property type="entry name" value="Acetyl-CoA synthetase-like"/>
    <property type="match status" value="1"/>
</dbReference>
<accession>A0A1L3ZYT1</accession>
<dbReference type="Gene3D" id="3.40.50.12780">
    <property type="entry name" value="N-terminal domain of ligase-like"/>
    <property type="match status" value="1"/>
</dbReference>
<dbReference type="InterPro" id="IPR045851">
    <property type="entry name" value="AMP-bd_C_sf"/>
</dbReference>
<dbReference type="EMBL" id="CP018221">
    <property type="protein sequence ID" value="API60788.1"/>
    <property type="molecule type" value="Genomic_DNA"/>
</dbReference>
<dbReference type="PROSITE" id="PS00455">
    <property type="entry name" value="AMP_BINDING"/>
    <property type="match status" value="1"/>
</dbReference>
<dbReference type="STRING" id="1921510.BSL82_17110"/>
<dbReference type="InterPro" id="IPR000873">
    <property type="entry name" value="AMP-dep_synth/lig_dom"/>
</dbReference>
<dbReference type="CDD" id="cd05941">
    <property type="entry name" value="MCS"/>
    <property type="match status" value="1"/>
</dbReference>
<dbReference type="RefSeq" id="WP_072598446.1">
    <property type="nucleotide sequence ID" value="NZ_CP018221.1"/>
</dbReference>
<dbReference type="Pfam" id="PF13193">
    <property type="entry name" value="AMP-binding_C"/>
    <property type="match status" value="1"/>
</dbReference>
<dbReference type="InterPro" id="IPR020845">
    <property type="entry name" value="AMP-binding_CS"/>
</dbReference>
<evidence type="ECO:0000313" key="4">
    <source>
        <dbReference type="EMBL" id="API60788.1"/>
    </source>
</evidence>
<proteinExistence type="inferred from homology"/>
<protein>
    <submittedName>
        <fullName evidence="4">Malonyl-CoA synthase</fullName>
    </submittedName>
</protein>
<evidence type="ECO:0000313" key="5">
    <source>
        <dbReference type="Proteomes" id="UP000182063"/>
    </source>
</evidence>
<dbReference type="InterPro" id="IPR025110">
    <property type="entry name" value="AMP-bd_C"/>
</dbReference>
<feature type="domain" description="AMP-dependent synthetase/ligase" evidence="2">
    <location>
        <begin position="11"/>
        <end position="350"/>
    </location>
</feature>
<keyword evidence="5" id="KW-1185">Reference proteome</keyword>
<dbReference type="Gene3D" id="3.30.300.30">
    <property type="match status" value="1"/>
</dbReference>
<dbReference type="GO" id="GO:0006631">
    <property type="term" value="P:fatty acid metabolic process"/>
    <property type="evidence" value="ECO:0007669"/>
    <property type="project" value="TreeGrafter"/>
</dbReference>
<dbReference type="Pfam" id="PF00501">
    <property type="entry name" value="AMP-binding"/>
    <property type="match status" value="1"/>
</dbReference>
<evidence type="ECO:0000256" key="1">
    <source>
        <dbReference type="ARBA" id="ARBA00006432"/>
    </source>
</evidence>
<evidence type="ECO:0000259" key="3">
    <source>
        <dbReference type="Pfam" id="PF13193"/>
    </source>
</evidence>
<dbReference type="GO" id="GO:0031956">
    <property type="term" value="F:medium-chain fatty acid-CoA ligase activity"/>
    <property type="evidence" value="ECO:0007669"/>
    <property type="project" value="TreeGrafter"/>
</dbReference>
<dbReference type="PANTHER" id="PTHR43201">
    <property type="entry name" value="ACYL-COA SYNTHETASE"/>
    <property type="match status" value="1"/>
</dbReference>
<dbReference type="InterPro" id="IPR042099">
    <property type="entry name" value="ANL_N_sf"/>
</dbReference>
<sequence length="492" mass="51632">MAGNLYHALLRAAAGAGDRLFLDTGDARSIAYSELDRRVAAVASALLAAGIKPGDRVAAQVEKSPEAVLLYLASLRTGAIFLPLNSAYTTAEIKGFVDDSEPALLVCDPKDEAACQGLAPALLTLGADGGGSLMAAATSDAPAVADRDAEDLAAILYTSGTTGRSKGAMISHRALGENARALVDLWRWTTDDILAHALPINHVHGLFVGLHLPLLTGSTIRFLPRFDADAVIAALDGATAMMGVPTFYTRLLDSPGFTRELAGNMRIFISGSAPLLPQTFAAFAERTGHAILERYGMTEAGMIASNPYDGERLAGTVGYPLPETEARIGGGGAGPGVLEIRGPGLFSGYWRMPEKTAEEHTADGWFITGDVATIAEDGRISIVGRAKDLIIAGGYNIYPREIELLIDAVPGVAESAVIGVPHPDLGEAVVAVVTTQPGAALSEESVRDAIAPSLARFKQPRRVLIVPSLPRNAMGKVEKARLRAEHAALFRD</sequence>
<organism evidence="4 5">
    <name type="scientific">Tardibacter chloracetimidivorans</name>
    <dbReference type="NCBI Taxonomy" id="1921510"/>
    <lineage>
        <taxon>Bacteria</taxon>
        <taxon>Pseudomonadati</taxon>
        <taxon>Pseudomonadota</taxon>
        <taxon>Alphaproteobacteria</taxon>
        <taxon>Sphingomonadales</taxon>
        <taxon>Sphingomonadaceae</taxon>
        <taxon>Tardibacter</taxon>
    </lineage>
</organism>
<gene>
    <name evidence="4" type="ORF">BSL82_17110</name>
</gene>
<dbReference type="PANTHER" id="PTHR43201:SF8">
    <property type="entry name" value="ACYL-COA SYNTHETASE FAMILY MEMBER 3"/>
    <property type="match status" value="1"/>
</dbReference>
<evidence type="ECO:0000259" key="2">
    <source>
        <dbReference type="Pfam" id="PF00501"/>
    </source>
</evidence>
<dbReference type="AlphaFoldDB" id="A0A1L3ZYT1"/>